<evidence type="ECO:0000313" key="3">
    <source>
        <dbReference type="Proteomes" id="UP000078492"/>
    </source>
</evidence>
<dbReference type="PANTHER" id="PTHR21505:SF8">
    <property type="entry name" value="DPT-YFP REPRESSOR BY OVEREXPRESSION, ISOFORM D-RELATED"/>
    <property type="match status" value="1"/>
</dbReference>
<organism evidence="2 3">
    <name type="scientific">Trachymyrmex cornetzi</name>
    <dbReference type="NCBI Taxonomy" id="471704"/>
    <lineage>
        <taxon>Eukaryota</taxon>
        <taxon>Metazoa</taxon>
        <taxon>Ecdysozoa</taxon>
        <taxon>Arthropoda</taxon>
        <taxon>Hexapoda</taxon>
        <taxon>Insecta</taxon>
        <taxon>Pterygota</taxon>
        <taxon>Neoptera</taxon>
        <taxon>Endopterygota</taxon>
        <taxon>Hymenoptera</taxon>
        <taxon>Apocrita</taxon>
        <taxon>Aculeata</taxon>
        <taxon>Formicoidea</taxon>
        <taxon>Formicidae</taxon>
        <taxon>Myrmicinae</taxon>
        <taxon>Trachymyrmex</taxon>
    </lineage>
</organism>
<sequence length="120" mass="14281">MPNAWAEDHTEKLIALYGQYQCLWNPFHPEFNNKSLRYEAYKKIKNSINIPGLTICACINRIVNVKKEYCYELSKIAAAISCEKLYVPKVKWFKRMHMLFFPYMPLSHNNFRKVCNKNNI</sequence>
<reference evidence="2 3" key="1">
    <citation type="submission" date="2015-09" db="EMBL/GenBank/DDBJ databases">
        <title>Trachymyrmex cornetzi WGS genome.</title>
        <authorList>
            <person name="Nygaard S."/>
            <person name="Hu H."/>
            <person name="Boomsma J."/>
            <person name="Zhang G."/>
        </authorList>
    </citation>
    <scope>NUCLEOTIDE SEQUENCE [LARGE SCALE GENOMIC DNA]</scope>
    <source>
        <strain evidence="2">Tcor2-1</strain>
        <tissue evidence="2">Whole body</tissue>
    </source>
</reference>
<dbReference type="Proteomes" id="UP000078492">
    <property type="component" value="Unassembled WGS sequence"/>
</dbReference>
<dbReference type="EMBL" id="KQ980895">
    <property type="protein sequence ID" value="KYN11739.1"/>
    <property type="molecule type" value="Genomic_DNA"/>
</dbReference>
<protein>
    <recommendedName>
        <fullName evidence="1">MADF domain-containing protein</fullName>
    </recommendedName>
</protein>
<dbReference type="PROSITE" id="PS51029">
    <property type="entry name" value="MADF"/>
    <property type="match status" value="1"/>
</dbReference>
<evidence type="ECO:0000259" key="1">
    <source>
        <dbReference type="PROSITE" id="PS51029"/>
    </source>
</evidence>
<dbReference type="InterPro" id="IPR006578">
    <property type="entry name" value="MADF-dom"/>
</dbReference>
<gene>
    <name evidence="2" type="ORF">ALC57_16073</name>
</gene>
<name>A0A151IVF9_9HYME</name>
<dbReference type="Pfam" id="PF10545">
    <property type="entry name" value="MADF_DNA_bdg"/>
    <property type="match status" value="1"/>
</dbReference>
<proteinExistence type="predicted"/>
<dbReference type="AlphaFoldDB" id="A0A151IVF9"/>
<dbReference type="PANTHER" id="PTHR21505">
    <property type="entry name" value="MADF DOMAIN-CONTAINING PROTEIN-RELATED"/>
    <property type="match status" value="1"/>
</dbReference>
<keyword evidence="3" id="KW-1185">Reference proteome</keyword>
<evidence type="ECO:0000313" key="2">
    <source>
        <dbReference type="EMBL" id="KYN11739.1"/>
    </source>
</evidence>
<accession>A0A151IVF9</accession>
<feature type="domain" description="MADF" evidence="1">
    <location>
        <begin position="12"/>
        <end position="106"/>
    </location>
</feature>